<evidence type="ECO:0000313" key="3">
    <source>
        <dbReference type="Proteomes" id="UP000516438"/>
    </source>
</evidence>
<evidence type="ECO:0000259" key="1">
    <source>
        <dbReference type="Pfam" id="PF13619"/>
    </source>
</evidence>
<dbReference type="InterPro" id="IPR025309">
    <property type="entry name" value="KTSC_dom"/>
</dbReference>
<accession>A0A7H1DXT4</accession>
<dbReference type="RefSeq" id="WP_123247825.1">
    <property type="nucleotide sequence ID" value="NZ_CP060203.1"/>
</dbReference>
<dbReference type="Pfam" id="PF13619">
    <property type="entry name" value="KTSC"/>
    <property type="match status" value="1"/>
</dbReference>
<dbReference type="EMBL" id="CP060203">
    <property type="protein sequence ID" value="QNS41792.1"/>
    <property type="molecule type" value="Genomic_DNA"/>
</dbReference>
<keyword evidence="3" id="KW-1185">Reference proteome</keyword>
<sequence length="69" mass="7711">MNRQAVTSSNIASIGYDADSQTLEIEFLNGGVYQYFDVPQHIYDGIMSADSHGQYLAQNIKGAYRYSKV</sequence>
<protein>
    <submittedName>
        <fullName evidence="2">KTSC domain-containing protein</fullName>
    </submittedName>
</protein>
<dbReference type="AlphaFoldDB" id="A0A7H1DXT4"/>
<feature type="domain" description="KTSC" evidence="1">
    <location>
        <begin position="7"/>
        <end position="64"/>
    </location>
</feature>
<dbReference type="Proteomes" id="UP000516438">
    <property type="component" value="Chromosome"/>
</dbReference>
<organism evidence="2 3">
    <name type="scientific">Chryseobacterium manosquense</name>
    <dbReference type="NCBI Taxonomy" id="2754694"/>
    <lineage>
        <taxon>Bacteria</taxon>
        <taxon>Pseudomonadati</taxon>
        <taxon>Bacteroidota</taxon>
        <taxon>Flavobacteriia</taxon>
        <taxon>Flavobacteriales</taxon>
        <taxon>Weeksellaceae</taxon>
        <taxon>Chryseobacterium group</taxon>
        <taxon>Chryseobacterium</taxon>
    </lineage>
</organism>
<evidence type="ECO:0000313" key="2">
    <source>
        <dbReference type="EMBL" id="QNS41792.1"/>
    </source>
</evidence>
<proteinExistence type="predicted"/>
<gene>
    <name evidence="2" type="ORF">H0S70_02045</name>
</gene>
<reference evidence="2 3" key="1">
    <citation type="submission" date="2020-07" db="EMBL/GenBank/DDBJ databases">
        <title>Complete genome and description of Chryseobacterium manosquense strain Marseille-Q2069 sp. nov.</title>
        <authorList>
            <person name="Boxberger M."/>
        </authorList>
    </citation>
    <scope>NUCLEOTIDE SEQUENCE [LARGE SCALE GENOMIC DNA]</scope>
    <source>
        <strain evidence="2 3">Marseille-Q2069</strain>
    </source>
</reference>
<name>A0A7H1DXT4_9FLAO</name>
<dbReference type="KEGG" id="cmaq:H0S70_02045"/>